<evidence type="ECO:0000313" key="2">
    <source>
        <dbReference type="EMBL" id="GAA2626744.1"/>
    </source>
</evidence>
<keyword evidence="3" id="KW-1185">Reference proteome</keyword>
<keyword evidence="1" id="KW-0812">Transmembrane</keyword>
<evidence type="ECO:0000313" key="3">
    <source>
        <dbReference type="Proteomes" id="UP001501509"/>
    </source>
</evidence>
<gene>
    <name evidence="2" type="ORF">GCM10010411_74670</name>
</gene>
<feature type="transmembrane region" description="Helical" evidence="1">
    <location>
        <begin position="34"/>
        <end position="53"/>
    </location>
</feature>
<keyword evidence="1" id="KW-1133">Transmembrane helix</keyword>
<protein>
    <submittedName>
        <fullName evidence="2">Uncharacterized protein</fullName>
    </submittedName>
</protein>
<organism evidence="2 3">
    <name type="scientific">Actinomadura fulvescens</name>
    <dbReference type="NCBI Taxonomy" id="46160"/>
    <lineage>
        <taxon>Bacteria</taxon>
        <taxon>Bacillati</taxon>
        <taxon>Actinomycetota</taxon>
        <taxon>Actinomycetes</taxon>
        <taxon>Streptosporangiales</taxon>
        <taxon>Thermomonosporaceae</taxon>
        <taxon>Actinomadura</taxon>
    </lineage>
</organism>
<name>A0ABP6CXA5_9ACTN</name>
<reference evidence="3" key="1">
    <citation type="journal article" date="2019" name="Int. J. Syst. Evol. Microbiol.">
        <title>The Global Catalogue of Microorganisms (GCM) 10K type strain sequencing project: providing services to taxonomists for standard genome sequencing and annotation.</title>
        <authorList>
            <consortium name="The Broad Institute Genomics Platform"/>
            <consortium name="The Broad Institute Genome Sequencing Center for Infectious Disease"/>
            <person name="Wu L."/>
            <person name="Ma J."/>
        </authorList>
    </citation>
    <scope>NUCLEOTIDE SEQUENCE [LARGE SCALE GENOMIC DNA]</scope>
    <source>
        <strain evidence="3">JCM 6833</strain>
    </source>
</reference>
<dbReference type="RefSeq" id="WP_344547215.1">
    <property type="nucleotide sequence ID" value="NZ_BAAATD010000013.1"/>
</dbReference>
<accession>A0ABP6CXA5</accession>
<sequence>MTFVLVLALATVLVHAAGVWVAIGAAIAGSQEDLHLVHGLFAVGSWLAFVSAMAMRDVELSSIACAVAVVFTLFRRYR</sequence>
<proteinExistence type="predicted"/>
<evidence type="ECO:0000256" key="1">
    <source>
        <dbReference type="SAM" id="Phobius"/>
    </source>
</evidence>
<keyword evidence="1" id="KW-0472">Membrane</keyword>
<dbReference type="EMBL" id="BAAATD010000013">
    <property type="protein sequence ID" value="GAA2626744.1"/>
    <property type="molecule type" value="Genomic_DNA"/>
</dbReference>
<feature type="transmembrane region" description="Helical" evidence="1">
    <location>
        <begin position="60"/>
        <end position="77"/>
    </location>
</feature>
<dbReference type="Proteomes" id="UP001501509">
    <property type="component" value="Unassembled WGS sequence"/>
</dbReference>
<comment type="caution">
    <text evidence="2">The sequence shown here is derived from an EMBL/GenBank/DDBJ whole genome shotgun (WGS) entry which is preliminary data.</text>
</comment>